<evidence type="ECO:0000259" key="7">
    <source>
        <dbReference type="Pfam" id="PF08240"/>
    </source>
</evidence>
<feature type="region of interest" description="Disordered" evidence="6">
    <location>
        <begin position="33"/>
        <end position="68"/>
    </location>
</feature>
<evidence type="ECO:0000256" key="1">
    <source>
        <dbReference type="ARBA" id="ARBA00001947"/>
    </source>
</evidence>
<dbReference type="AlphaFoldDB" id="A0A9W9VC93"/>
<keyword evidence="4" id="KW-0862">Zinc</keyword>
<accession>A0A9W9VC93</accession>
<dbReference type="Pfam" id="PF08240">
    <property type="entry name" value="ADH_N"/>
    <property type="match status" value="1"/>
</dbReference>
<dbReference type="SUPFAM" id="SSF51735">
    <property type="entry name" value="NAD(P)-binding Rossmann-fold domains"/>
    <property type="match status" value="1"/>
</dbReference>
<sequence>MAVSCNGASVEVPAHDEVISTPDQYRRTITPPKIMSSTAHETTSGLTEEFDRDSGYESPPGQEKNGSNIAGKLQQITLPFMQRAVITPEMGEELNMVLRKIIVRDPAPGEVVVRIYYTGICRSDACFSVGPGPGYPKHNHVSGHEGIGAVVKSHDPSLIGHTVGIRYLGSTCGSCTYCLRGLPTSCPSQLNTPKQIAGTFQEYATVPASCVVRLPEAIWNGKIDPALCATALCSGSTALTSLRAAKVRPGDVVIVAGIGGAIGHMTGAIAKQVLRARVIGIDIKAKINKLLLKDHAQYSDFALSAPEAHDGDAWLNFHGALLRACEELRGSCGLTRAAEAVIVSSSSFSAFWRLDDYVCDGGRIVCVGVPEGENVLAIPLRSVVERNLHLSGNLMGGHREALEVVEYILSGQIKPQITIAALEDIPAQMQSIVDCETIGKVVVSI</sequence>
<dbReference type="SUPFAM" id="SSF50129">
    <property type="entry name" value="GroES-like"/>
    <property type="match status" value="1"/>
</dbReference>
<keyword evidence="3" id="KW-0479">Metal-binding</keyword>
<dbReference type="GO" id="GO:0004022">
    <property type="term" value="F:alcohol dehydrogenase (NAD+) activity"/>
    <property type="evidence" value="ECO:0007669"/>
    <property type="project" value="TreeGrafter"/>
</dbReference>
<organism evidence="8 9">
    <name type="scientific">Penicillium concentricum</name>
    <dbReference type="NCBI Taxonomy" id="293559"/>
    <lineage>
        <taxon>Eukaryota</taxon>
        <taxon>Fungi</taxon>
        <taxon>Dikarya</taxon>
        <taxon>Ascomycota</taxon>
        <taxon>Pezizomycotina</taxon>
        <taxon>Eurotiomycetes</taxon>
        <taxon>Eurotiomycetidae</taxon>
        <taxon>Eurotiales</taxon>
        <taxon>Aspergillaceae</taxon>
        <taxon>Penicillium</taxon>
    </lineage>
</organism>
<dbReference type="OrthoDB" id="1879366at2759"/>
<dbReference type="GO" id="GO:0005737">
    <property type="term" value="C:cytoplasm"/>
    <property type="evidence" value="ECO:0007669"/>
    <property type="project" value="TreeGrafter"/>
</dbReference>
<proteinExistence type="inferred from homology"/>
<dbReference type="Gene3D" id="3.40.50.720">
    <property type="entry name" value="NAD(P)-binding Rossmann-like Domain"/>
    <property type="match status" value="1"/>
</dbReference>
<dbReference type="Proteomes" id="UP001147752">
    <property type="component" value="Unassembled WGS sequence"/>
</dbReference>
<reference evidence="8" key="1">
    <citation type="submission" date="2022-12" db="EMBL/GenBank/DDBJ databases">
        <authorList>
            <person name="Petersen C."/>
        </authorList>
    </citation>
    <scope>NUCLEOTIDE SEQUENCE</scope>
    <source>
        <strain evidence="8">IBT 3081</strain>
    </source>
</reference>
<evidence type="ECO:0000256" key="3">
    <source>
        <dbReference type="ARBA" id="ARBA00022723"/>
    </source>
</evidence>
<dbReference type="InterPro" id="IPR011032">
    <property type="entry name" value="GroES-like_sf"/>
</dbReference>
<dbReference type="Gene3D" id="3.90.180.10">
    <property type="entry name" value="Medium-chain alcohol dehydrogenases, catalytic domain"/>
    <property type="match status" value="1"/>
</dbReference>
<feature type="domain" description="Alcohol dehydrogenase-like N-terminal" evidence="7">
    <location>
        <begin position="108"/>
        <end position="216"/>
    </location>
</feature>
<name>A0A9W9VC93_9EURO</name>
<dbReference type="RefSeq" id="XP_056580216.1">
    <property type="nucleotide sequence ID" value="XM_056723966.1"/>
</dbReference>
<protein>
    <recommendedName>
        <fullName evidence="7">Alcohol dehydrogenase-like N-terminal domain-containing protein</fullName>
    </recommendedName>
</protein>
<comment type="cofactor">
    <cofactor evidence="1">
        <name>Zn(2+)</name>
        <dbReference type="ChEBI" id="CHEBI:29105"/>
    </cofactor>
</comment>
<evidence type="ECO:0000313" key="8">
    <source>
        <dbReference type="EMBL" id="KAJ5374230.1"/>
    </source>
</evidence>
<comment type="caution">
    <text evidence="8">The sequence shown here is derived from an EMBL/GenBank/DDBJ whole genome shotgun (WGS) entry which is preliminary data.</text>
</comment>
<dbReference type="EMBL" id="JAPZBT010000002">
    <property type="protein sequence ID" value="KAJ5374230.1"/>
    <property type="molecule type" value="Genomic_DNA"/>
</dbReference>
<evidence type="ECO:0000256" key="2">
    <source>
        <dbReference type="ARBA" id="ARBA00008072"/>
    </source>
</evidence>
<dbReference type="GO" id="GO:0046872">
    <property type="term" value="F:metal ion binding"/>
    <property type="evidence" value="ECO:0007669"/>
    <property type="project" value="UniProtKB-KW"/>
</dbReference>
<dbReference type="PANTHER" id="PTHR42940:SF2">
    <property type="entry name" value="DEHYDROGENASE FAMILY OXIDOREDUCTASE, PUTATIVE (JCVI)-RELATED"/>
    <property type="match status" value="1"/>
</dbReference>
<reference evidence="8" key="2">
    <citation type="journal article" date="2023" name="IMA Fungus">
        <title>Comparative genomic study of the Penicillium genus elucidates a diverse pangenome and 15 lateral gene transfer events.</title>
        <authorList>
            <person name="Petersen C."/>
            <person name="Sorensen T."/>
            <person name="Nielsen M.R."/>
            <person name="Sondergaard T.E."/>
            <person name="Sorensen J.L."/>
            <person name="Fitzpatrick D.A."/>
            <person name="Frisvad J.C."/>
            <person name="Nielsen K.L."/>
        </authorList>
    </citation>
    <scope>NUCLEOTIDE SEQUENCE</scope>
    <source>
        <strain evidence="8">IBT 3081</strain>
    </source>
</reference>
<evidence type="ECO:0000256" key="4">
    <source>
        <dbReference type="ARBA" id="ARBA00022833"/>
    </source>
</evidence>
<keyword evidence="5" id="KW-0560">Oxidoreductase</keyword>
<dbReference type="InterPro" id="IPR013154">
    <property type="entry name" value="ADH-like_N"/>
</dbReference>
<feature type="compositionally biased region" description="Polar residues" evidence="6">
    <location>
        <begin position="35"/>
        <end position="46"/>
    </location>
</feature>
<dbReference type="GeneID" id="81463149"/>
<gene>
    <name evidence="8" type="ORF">N7517_006236</name>
</gene>
<comment type="similarity">
    <text evidence="2">Belongs to the zinc-containing alcohol dehydrogenase family.</text>
</comment>
<evidence type="ECO:0000256" key="6">
    <source>
        <dbReference type="SAM" id="MobiDB-lite"/>
    </source>
</evidence>
<dbReference type="InterPro" id="IPR036291">
    <property type="entry name" value="NAD(P)-bd_dom_sf"/>
</dbReference>
<keyword evidence="9" id="KW-1185">Reference proteome</keyword>
<evidence type="ECO:0000256" key="5">
    <source>
        <dbReference type="ARBA" id="ARBA00023002"/>
    </source>
</evidence>
<evidence type="ECO:0000313" key="9">
    <source>
        <dbReference type="Proteomes" id="UP001147752"/>
    </source>
</evidence>
<dbReference type="PANTHER" id="PTHR42940">
    <property type="entry name" value="ALCOHOL DEHYDROGENASE 1-RELATED"/>
    <property type="match status" value="1"/>
</dbReference>